<dbReference type="GO" id="GO:0016811">
    <property type="term" value="F:hydrolase activity, acting on carbon-nitrogen (but not peptide) bonds, in linear amides"/>
    <property type="evidence" value="ECO:0007669"/>
    <property type="project" value="InterPro"/>
</dbReference>
<feature type="transmembrane region" description="Helical" evidence="9">
    <location>
        <begin position="33"/>
        <end position="55"/>
    </location>
</feature>
<gene>
    <name evidence="10" type="ORF">K402DRAFT_325610</name>
</gene>
<organism evidence="10 11">
    <name type="scientific">Aulographum hederae CBS 113979</name>
    <dbReference type="NCBI Taxonomy" id="1176131"/>
    <lineage>
        <taxon>Eukaryota</taxon>
        <taxon>Fungi</taxon>
        <taxon>Dikarya</taxon>
        <taxon>Ascomycota</taxon>
        <taxon>Pezizomycotina</taxon>
        <taxon>Dothideomycetes</taxon>
        <taxon>Pleosporomycetidae</taxon>
        <taxon>Aulographales</taxon>
        <taxon>Aulographaceae</taxon>
    </lineage>
</organism>
<keyword evidence="8" id="KW-0862">Zinc</keyword>
<feature type="binding site" evidence="7">
    <location>
        <position position="30"/>
    </location>
    <ligand>
        <name>Ca(2+)</name>
        <dbReference type="ChEBI" id="CHEBI:29108"/>
    </ligand>
</feature>
<protein>
    <submittedName>
        <fullName evidence="10">Alkaline phytoceramidase</fullName>
    </submittedName>
</protein>
<keyword evidence="11" id="KW-1185">Reference proteome</keyword>
<evidence type="ECO:0000256" key="8">
    <source>
        <dbReference type="PIRSR" id="PIRSR608901-2"/>
    </source>
</evidence>
<evidence type="ECO:0000313" key="10">
    <source>
        <dbReference type="EMBL" id="KAF1990146.1"/>
    </source>
</evidence>
<accession>A0A6G1HA95</accession>
<feature type="binding site" evidence="8">
    <location>
        <position position="228"/>
    </location>
    <ligand>
        <name>Zn(2+)</name>
        <dbReference type="ChEBI" id="CHEBI:29105"/>
        <note>catalytic</note>
    </ligand>
</feature>
<evidence type="ECO:0000313" key="11">
    <source>
        <dbReference type="Proteomes" id="UP000800041"/>
    </source>
</evidence>
<keyword evidence="4" id="KW-0378">Hydrolase</keyword>
<evidence type="ECO:0000256" key="7">
    <source>
        <dbReference type="PIRSR" id="PIRSR608901-1"/>
    </source>
</evidence>
<evidence type="ECO:0000256" key="9">
    <source>
        <dbReference type="SAM" id="Phobius"/>
    </source>
</evidence>
<dbReference type="GO" id="GO:0046513">
    <property type="term" value="P:ceramide biosynthetic process"/>
    <property type="evidence" value="ECO:0007669"/>
    <property type="project" value="TreeGrafter"/>
</dbReference>
<reference evidence="10" key="1">
    <citation type="journal article" date="2020" name="Stud. Mycol.">
        <title>101 Dothideomycetes genomes: a test case for predicting lifestyles and emergence of pathogens.</title>
        <authorList>
            <person name="Haridas S."/>
            <person name="Albert R."/>
            <person name="Binder M."/>
            <person name="Bloem J."/>
            <person name="Labutti K."/>
            <person name="Salamov A."/>
            <person name="Andreopoulos B."/>
            <person name="Baker S."/>
            <person name="Barry K."/>
            <person name="Bills G."/>
            <person name="Bluhm B."/>
            <person name="Cannon C."/>
            <person name="Castanera R."/>
            <person name="Culley D."/>
            <person name="Daum C."/>
            <person name="Ezra D."/>
            <person name="Gonzalez J."/>
            <person name="Henrissat B."/>
            <person name="Kuo A."/>
            <person name="Liang C."/>
            <person name="Lipzen A."/>
            <person name="Lutzoni F."/>
            <person name="Magnuson J."/>
            <person name="Mondo S."/>
            <person name="Nolan M."/>
            <person name="Ohm R."/>
            <person name="Pangilinan J."/>
            <person name="Park H.-J."/>
            <person name="Ramirez L."/>
            <person name="Alfaro M."/>
            <person name="Sun H."/>
            <person name="Tritt A."/>
            <person name="Yoshinaga Y."/>
            <person name="Zwiers L.-H."/>
            <person name="Turgeon B."/>
            <person name="Goodwin S."/>
            <person name="Spatafora J."/>
            <person name="Crous P."/>
            <person name="Grigoriev I."/>
        </authorList>
    </citation>
    <scope>NUCLEOTIDE SEQUENCE</scope>
    <source>
        <strain evidence="10">CBS 113979</strain>
    </source>
</reference>
<comment type="subcellular location">
    <subcellularLocation>
        <location evidence="1">Membrane</location>
        <topology evidence="1">Multi-pass membrane protein</topology>
    </subcellularLocation>
</comment>
<dbReference type="EMBL" id="ML977143">
    <property type="protein sequence ID" value="KAF1990146.1"/>
    <property type="molecule type" value="Genomic_DNA"/>
</dbReference>
<keyword evidence="5 9" id="KW-1133">Transmembrane helix</keyword>
<feature type="binding site" evidence="8">
    <location>
        <position position="85"/>
    </location>
    <ligand>
        <name>Zn(2+)</name>
        <dbReference type="ChEBI" id="CHEBI:29105"/>
        <note>catalytic</note>
    </ligand>
</feature>
<dbReference type="InterPro" id="IPR008901">
    <property type="entry name" value="ACER"/>
</dbReference>
<dbReference type="PANTHER" id="PTHR46187:SF1">
    <property type="entry name" value="ALKALINE PHYTOCERAMIDASE"/>
    <property type="match status" value="1"/>
</dbReference>
<proteinExistence type="inferred from homology"/>
<dbReference type="Pfam" id="PF05875">
    <property type="entry name" value="Ceramidase"/>
    <property type="match status" value="1"/>
</dbReference>
<feature type="transmembrane region" description="Helical" evidence="9">
    <location>
        <begin position="147"/>
        <end position="165"/>
    </location>
</feature>
<comment type="similarity">
    <text evidence="2">Belongs to the alkaline ceramidase family.</text>
</comment>
<evidence type="ECO:0000256" key="3">
    <source>
        <dbReference type="ARBA" id="ARBA00022692"/>
    </source>
</evidence>
<evidence type="ECO:0000256" key="1">
    <source>
        <dbReference type="ARBA" id="ARBA00004141"/>
    </source>
</evidence>
<name>A0A6G1HA95_9PEZI</name>
<sequence length="261" mass="29984">MGHHNRVFNGDPRSHLGYWGTPTSNANFCEEDYAVTLYIAEFINSLTNLAYVYLALRYRPSKSYLKLDFMSTSLILVGLTSFIFHATLRQTLQYFDDLSMFLLAGSLLQPLYCMNQSAHLRLLVSAVITVAISTMAAIYVRSGDIRIHMYAFAFMLHLIWPRTLYLIHSKSLNRTEGEKKVLMRRFYTAVGSLVLAYAIWNVDLEKCAELRAFRERLGVPLQWLFELHGWWHVGTAVGASEYIRLIRALGEREERGKGKKA</sequence>
<evidence type="ECO:0000256" key="4">
    <source>
        <dbReference type="ARBA" id="ARBA00022801"/>
    </source>
</evidence>
<keyword evidence="3 9" id="KW-0812">Transmembrane</keyword>
<keyword evidence="7" id="KW-0479">Metal-binding</keyword>
<feature type="transmembrane region" description="Helical" evidence="9">
    <location>
        <begin position="186"/>
        <end position="202"/>
    </location>
</feature>
<keyword evidence="6 9" id="KW-0472">Membrane</keyword>
<dbReference type="PANTHER" id="PTHR46187">
    <property type="entry name" value="ALKALINE CERAMIDASE 3"/>
    <property type="match status" value="1"/>
</dbReference>
<feature type="binding site" evidence="8">
    <location>
        <position position="232"/>
    </location>
    <ligand>
        <name>Zn(2+)</name>
        <dbReference type="ChEBI" id="CHEBI:29105"/>
        <note>catalytic</note>
    </ligand>
</feature>
<dbReference type="OrthoDB" id="187171at2759"/>
<dbReference type="GO" id="GO:0046872">
    <property type="term" value="F:metal ion binding"/>
    <property type="evidence" value="ECO:0007669"/>
    <property type="project" value="UniProtKB-KW"/>
</dbReference>
<evidence type="ECO:0000256" key="2">
    <source>
        <dbReference type="ARBA" id="ARBA00009780"/>
    </source>
</evidence>
<dbReference type="AlphaFoldDB" id="A0A6G1HA95"/>
<keyword evidence="7" id="KW-0106">Calcium</keyword>
<comment type="cofactor">
    <cofactor evidence="8">
        <name>Zn(2+)</name>
        <dbReference type="ChEBI" id="CHEBI:29105"/>
    </cofactor>
</comment>
<dbReference type="Proteomes" id="UP000800041">
    <property type="component" value="Unassembled WGS sequence"/>
</dbReference>
<evidence type="ECO:0000256" key="6">
    <source>
        <dbReference type="ARBA" id="ARBA00023136"/>
    </source>
</evidence>
<evidence type="ECO:0000256" key="5">
    <source>
        <dbReference type="ARBA" id="ARBA00022989"/>
    </source>
</evidence>
<dbReference type="GO" id="GO:0046514">
    <property type="term" value="P:ceramide catabolic process"/>
    <property type="evidence" value="ECO:0007669"/>
    <property type="project" value="TreeGrafter"/>
</dbReference>
<dbReference type="GO" id="GO:0005789">
    <property type="term" value="C:endoplasmic reticulum membrane"/>
    <property type="evidence" value="ECO:0007669"/>
    <property type="project" value="TreeGrafter"/>
</dbReference>
<feature type="binding site" evidence="7">
    <location>
        <position position="41"/>
    </location>
    <ligand>
        <name>Ca(2+)</name>
        <dbReference type="ChEBI" id="CHEBI:29108"/>
    </ligand>
</feature>
<feature type="transmembrane region" description="Helical" evidence="9">
    <location>
        <begin position="67"/>
        <end position="86"/>
    </location>
</feature>
<feature type="transmembrane region" description="Helical" evidence="9">
    <location>
        <begin position="122"/>
        <end position="141"/>
    </location>
</feature>